<gene>
    <name evidence="2" type="ORF">INT45_003535</name>
</gene>
<dbReference type="Pfam" id="PF02992">
    <property type="entry name" value="Transposase_21"/>
    <property type="match status" value="1"/>
</dbReference>
<accession>A0A8H7V7V9</accession>
<evidence type="ECO:0000256" key="1">
    <source>
        <dbReference type="SAM" id="MobiDB-lite"/>
    </source>
</evidence>
<dbReference type="PANTHER" id="PTHR46579:SF2">
    <property type="entry name" value="C2H2-TYPE DOMAIN-CONTAINING PROTEIN"/>
    <property type="match status" value="1"/>
</dbReference>
<evidence type="ECO:0000313" key="2">
    <source>
        <dbReference type="EMBL" id="KAG2208792.1"/>
    </source>
</evidence>
<feature type="region of interest" description="Disordered" evidence="1">
    <location>
        <begin position="1"/>
        <end position="45"/>
    </location>
</feature>
<dbReference type="AlphaFoldDB" id="A0A8H7V7V9"/>
<organism evidence="2 3">
    <name type="scientific">Circinella minor</name>
    <dbReference type="NCBI Taxonomy" id="1195481"/>
    <lineage>
        <taxon>Eukaryota</taxon>
        <taxon>Fungi</taxon>
        <taxon>Fungi incertae sedis</taxon>
        <taxon>Mucoromycota</taxon>
        <taxon>Mucoromycotina</taxon>
        <taxon>Mucoromycetes</taxon>
        <taxon>Mucorales</taxon>
        <taxon>Lichtheimiaceae</taxon>
        <taxon>Circinella</taxon>
    </lineage>
</organism>
<dbReference type="OrthoDB" id="3269001at2759"/>
<dbReference type="Proteomes" id="UP000646827">
    <property type="component" value="Unassembled WGS sequence"/>
</dbReference>
<feature type="compositionally biased region" description="Acidic residues" evidence="1">
    <location>
        <begin position="18"/>
        <end position="35"/>
    </location>
</feature>
<evidence type="ECO:0008006" key="4">
    <source>
        <dbReference type="Google" id="ProtNLM"/>
    </source>
</evidence>
<protein>
    <recommendedName>
        <fullName evidence="4">Transposase</fullName>
    </recommendedName>
</protein>
<dbReference type="EMBL" id="JAEPRB010001029">
    <property type="protein sequence ID" value="KAG2208792.1"/>
    <property type="molecule type" value="Genomic_DNA"/>
</dbReference>
<sequence>MDIDNNYYGNVSNNNFPDYDDGYDEDYNDEGEYTDADGLLPEQFDPREDEEYDINSDEEIRPAIDIEFDGMIVDNNETHEINIPTGSPLNHLPNPLIYIFVFLVLFQINHILERIANTLISFISVLIGGFVGEEIRQCIPHSIAGMKKWIGLDYLTEDLRMYSACPTCHNIYPLPGPERCTNPSRRMNGTLCDTPLIKSTSINNRGTPYKKYAYYPLEDSLKRLFMRDNFEEKIEQWKSRPMEPRLFNDVHDGMMWYDLLDPSIGLPFVETPRSLMLTLNIDWFAPFDSGYSCGAIYLICNNLPRSDRFKIENVILVGVMPGPKEPSTYEINSYLEPLVELLLRLFNGITIPTFQEPNGTAICAALLNIACDIPAACKVGGFTSHNSTRAYHKCTREFVVFPGTSNLDYSGNVIDREHRLRTHKSNASAAAQWLEVRSQAAHTRIERKTGARWSQIHRLPYFDPMRSVLIDPMHNLFLGTADRMVRIWREHGLLTNADGSDMQELVDGIVLPPGVPSLNRKIECKFGFMTAADWKAWCLTSITYEEIDDPDRLLKEFVGRCSSLYGPECTTPNMHLYLHLRETIEDFSTIYTYWLFSFERYNGFRKDAETNQRDSFELTFMKRFIEKTGALDFIHTRISSRLAGRPQELEVLLKIAGQSHTPYQQNQA</sequence>
<reference evidence="2 3" key="1">
    <citation type="submission" date="2020-12" db="EMBL/GenBank/DDBJ databases">
        <title>Metabolic potential, ecology and presence of endohyphal bacteria is reflected in genomic diversity of Mucoromycotina.</title>
        <authorList>
            <person name="Muszewska A."/>
            <person name="Okrasinska A."/>
            <person name="Steczkiewicz K."/>
            <person name="Drgas O."/>
            <person name="Orlowska M."/>
            <person name="Perlinska-Lenart U."/>
            <person name="Aleksandrzak-Piekarczyk T."/>
            <person name="Szatraj K."/>
            <person name="Zielenkiewicz U."/>
            <person name="Pilsyk S."/>
            <person name="Malc E."/>
            <person name="Mieczkowski P."/>
            <person name="Kruszewska J.S."/>
            <person name="Biernat P."/>
            <person name="Pawlowska J."/>
        </authorList>
    </citation>
    <scope>NUCLEOTIDE SEQUENCE [LARGE SCALE GENOMIC DNA]</scope>
    <source>
        <strain evidence="2 3">CBS 142.35</strain>
    </source>
</reference>
<comment type="caution">
    <text evidence="2">The sequence shown here is derived from an EMBL/GenBank/DDBJ whole genome shotgun (WGS) entry which is preliminary data.</text>
</comment>
<proteinExistence type="predicted"/>
<keyword evidence="3" id="KW-1185">Reference proteome</keyword>
<dbReference type="PANTHER" id="PTHR46579">
    <property type="entry name" value="F5/8 TYPE C DOMAIN-CONTAINING PROTEIN-RELATED"/>
    <property type="match status" value="1"/>
</dbReference>
<dbReference type="InterPro" id="IPR004242">
    <property type="entry name" value="Transposase_21"/>
</dbReference>
<feature type="compositionally biased region" description="Low complexity" evidence="1">
    <location>
        <begin position="1"/>
        <end position="15"/>
    </location>
</feature>
<name>A0A8H7V7V9_9FUNG</name>
<evidence type="ECO:0000313" key="3">
    <source>
        <dbReference type="Proteomes" id="UP000646827"/>
    </source>
</evidence>